<dbReference type="SUPFAM" id="SSF56672">
    <property type="entry name" value="DNA/RNA polymerases"/>
    <property type="match status" value="1"/>
</dbReference>
<dbReference type="InterPro" id="IPR030931">
    <property type="entry name" value="Group_II_RT_mat"/>
</dbReference>
<dbReference type="Gene3D" id="1.10.30.50">
    <property type="match status" value="1"/>
</dbReference>
<dbReference type="CDD" id="cd01651">
    <property type="entry name" value="RT_G2_intron"/>
    <property type="match status" value="1"/>
</dbReference>
<dbReference type="PROSITE" id="PS50878">
    <property type="entry name" value="RT_POL"/>
    <property type="match status" value="1"/>
</dbReference>
<accession>A0A6N3FQZ3</accession>
<dbReference type="NCBIfam" id="TIGR04416">
    <property type="entry name" value="group_II_RT_mat"/>
    <property type="match status" value="1"/>
</dbReference>
<sequence length="616" mass="71560">MRGLQTILKKSKLRYNEYYDMQFIYDKLYADSKNGNNFYKLIEIIGSKSNIRLAYRNLKTNKGSKTAGTDGLTIKYIWNINDDELIIKIRSMLKDYRPKSVRRVYIPKVGSNQKRPLGIPTIWDRIFQQCILQVIEPICEAKFYNHSYGFRPNRSTHHAVSRVVTLINIAKHHYCVDIDIKSFFDNVNHGKLLRQIWSLGIRDKRLICIISKLLKSEIEGEGVPTKGTPQGGIISPLLSNIVLNELDWWVSNQWETIKTKNWKGSNYTFYGYARKYTNLKDGFIVRYADDFKIMCRSYIDAQRYYHATVDFLNKRLGLEVSPEKSKIINLKRNSSEFLGFKIKAIVKHSARHGYVAKTDISDKAMKNIKKNLKNKIKDIQRKPTVEKVINNNLMVKGVQNYYSIATNIYNNLTIVNYTLLKSTKIRLRSCSKIIEFQETPEQFQKFTKGIRKNTKVFSVMGVPLLPITGVSHKIPKNFSQDTCNFTSKGRKNIHNKLKAIPRHVLRQVQNSYSKTRSIEYNDNRLSKYVAQYGKCYITGEFIGIDRVHCHHIKPIKLGGGDEYKNLIIVDVEIHKLIHSTEELKINEILTFIKLNKKQVEKLNNLRTSVGNKPIKI</sequence>
<dbReference type="Pfam" id="PF00078">
    <property type="entry name" value="RVT_1"/>
    <property type="match status" value="1"/>
</dbReference>
<dbReference type="PANTHER" id="PTHR34047:SF8">
    <property type="entry name" value="PROTEIN YKFC"/>
    <property type="match status" value="1"/>
</dbReference>
<feature type="domain" description="Reverse transcriptase" evidence="1">
    <location>
        <begin position="87"/>
        <end position="342"/>
    </location>
</feature>
<reference evidence="2" key="1">
    <citation type="submission" date="2019-11" db="EMBL/GenBank/DDBJ databases">
        <authorList>
            <person name="Feng L."/>
        </authorList>
    </citation>
    <scope>NUCLEOTIDE SEQUENCE</scope>
    <source>
        <strain evidence="2">CTertiumLFYP3</strain>
    </source>
</reference>
<protein>
    <submittedName>
        <fullName evidence="2">Group II intron-encoded protein LtrA</fullName>
    </submittedName>
</protein>
<dbReference type="InterPro" id="IPR000477">
    <property type="entry name" value="RT_dom"/>
</dbReference>
<dbReference type="SMART" id="SM00507">
    <property type="entry name" value="HNHc"/>
    <property type="match status" value="1"/>
</dbReference>
<evidence type="ECO:0000313" key="2">
    <source>
        <dbReference type="EMBL" id="VYU54491.1"/>
    </source>
</evidence>
<dbReference type="PANTHER" id="PTHR34047">
    <property type="entry name" value="NUCLEAR INTRON MATURASE 1, MITOCHONDRIAL-RELATED"/>
    <property type="match status" value="1"/>
</dbReference>
<organism evidence="2">
    <name type="scientific">Clostridium tertium</name>
    <dbReference type="NCBI Taxonomy" id="1559"/>
    <lineage>
        <taxon>Bacteria</taxon>
        <taxon>Bacillati</taxon>
        <taxon>Bacillota</taxon>
        <taxon>Clostridia</taxon>
        <taxon>Eubacteriales</taxon>
        <taxon>Clostridiaceae</taxon>
        <taxon>Clostridium</taxon>
    </lineage>
</organism>
<proteinExistence type="predicted"/>
<gene>
    <name evidence="2" type="primary">ltrA_2</name>
    <name evidence="2" type="ORF">CTLFYP3_02800</name>
</gene>
<name>A0A6N3FQZ3_9CLOT</name>
<dbReference type="InterPro" id="IPR043502">
    <property type="entry name" value="DNA/RNA_pol_sf"/>
</dbReference>
<evidence type="ECO:0000259" key="1">
    <source>
        <dbReference type="PROSITE" id="PS50878"/>
    </source>
</evidence>
<dbReference type="InterPro" id="IPR051083">
    <property type="entry name" value="GrpII_Intron_Splice-Mob/Def"/>
</dbReference>
<dbReference type="CDD" id="cd00085">
    <property type="entry name" value="HNHc"/>
    <property type="match status" value="1"/>
</dbReference>
<dbReference type="EMBL" id="CACRTO010000041">
    <property type="protein sequence ID" value="VYU54491.1"/>
    <property type="molecule type" value="Genomic_DNA"/>
</dbReference>
<dbReference type="InterPro" id="IPR003615">
    <property type="entry name" value="HNH_nuc"/>
</dbReference>
<dbReference type="AlphaFoldDB" id="A0A6N3FQZ3"/>